<dbReference type="EMBL" id="CP111025">
    <property type="protein sequence ID" value="WAR25072.1"/>
    <property type="molecule type" value="Genomic_DNA"/>
</dbReference>
<proteinExistence type="predicted"/>
<reference evidence="1" key="1">
    <citation type="submission" date="2022-11" db="EMBL/GenBank/DDBJ databases">
        <title>Centuries of genome instability and evolution in soft-shell clam transmissible cancer (bioRxiv).</title>
        <authorList>
            <person name="Hart S.F.M."/>
            <person name="Yonemitsu M.A."/>
            <person name="Giersch R.M."/>
            <person name="Beal B.F."/>
            <person name="Arriagada G."/>
            <person name="Davis B.W."/>
            <person name="Ostrander E.A."/>
            <person name="Goff S.P."/>
            <person name="Metzger M.J."/>
        </authorList>
    </citation>
    <scope>NUCLEOTIDE SEQUENCE</scope>
    <source>
        <strain evidence="1">MELC-2E11</strain>
        <tissue evidence="1">Siphon/mantle</tissue>
    </source>
</reference>
<feature type="non-terminal residue" evidence="1">
    <location>
        <position position="1"/>
    </location>
</feature>
<evidence type="ECO:0000313" key="1">
    <source>
        <dbReference type="EMBL" id="WAR25072.1"/>
    </source>
</evidence>
<dbReference type="Proteomes" id="UP001164746">
    <property type="component" value="Chromosome 14"/>
</dbReference>
<organism evidence="1 2">
    <name type="scientific">Mya arenaria</name>
    <name type="common">Soft-shell clam</name>
    <dbReference type="NCBI Taxonomy" id="6604"/>
    <lineage>
        <taxon>Eukaryota</taxon>
        <taxon>Metazoa</taxon>
        <taxon>Spiralia</taxon>
        <taxon>Lophotrochozoa</taxon>
        <taxon>Mollusca</taxon>
        <taxon>Bivalvia</taxon>
        <taxon>Autobranchia</taxon>
        <taxon>Heteroconchia</taxon>
        <taxon>Euheterodonta</taxon>
        <taxon>Imparidentia</taxon>
        <taxon>Neoheterodontei</taxon>
        <taxon>Myida</taxon>
        <taxon>Myoidea</taxon>
        <taxon>Myidae</taxon>
        <taxon>Mya</taxon>
    </lineage>
</organism>
<evidence type="ECO:0000313" key="2">
    <source>
        <dbReference type="Proteomes" id="UP001164746"/>
    </source>
</evidence>
<name>A0ABY7FSD7_MYAAR</name>
<protein>
    <recommendedName>
        <fullName evidence="3">Reverse transcriptase domain-containing protein</fullName>
    </recommendedName>
</protein>
<evidence type="ECO:0008006" key="3">
    <source>
        <dbReference type="Google" id="ProtNLM"/>
    </source>
</evidence>
<sequence length="138" mass="15598">MRRTPSRKLQTCIPDLCYPIIISLITSLKHDFRAGYSCETQLIKTVHDLLAKTDPGTQLDMAILDFSKFFDSGRLPPKRCLQTVRMILTDRSMKVVSLEVEESVAGPVDSLVITIKVLWCVRYFLFATSTTARSRSSP</sequence>
<gene>
    <name evidence="1" type="ORF">MAR_010776</name>
</gene>
<keyword evidence="2" id="KW-1185">Reference proteome</keyword>
<accession>A0ABY7FSD7</accession>